<dbReference type="InterPro" id="IPR057336">
    <property type="entry name" value="GerAC_N"/>
</dbReference>
<keyword evidence="11" id="KW-1185">Reference proteome</keyword>
<keyword evidence="7" id="KW-0449">Lipoprotein</keyword>
<evidence type="ECO:0000256" key="4">
    <source>
        <dbReference type="ARBA" id="ARBA00022729"/>
    </source>
</evidence>
<evidence type="ECO:0000313" key="10">
    <source>
        <dbReference type="EMBL" id="SFD75626.1"/>
    </source>
</evidence>
<evidence type="ECO:0000256" key="1">
    <source>
        <dbReference type="ARBA" id="ARBA00004635"/>
    </source>
</evidence>
<dbReference type="InterPro" id="IPR046953">
    <property type="entry name" value="Spore_GerAC-like_C"/>
</dbReference>
<dbReference type="AlphaFoldDB" id="A0A1I1UXW5"/>
<evidence type="ECO:0000256" key="3">
    <source>
        <dbReference type="ARBA" id="ARBA00022544"/>
    </source>
</evidence>
<keyword evidence="5" id="KW-0472">Membrane</keyword>
<name>A0A1I1UXW5_9BACL</name>
<evidence type="ECO:0000313" key="11">
    <source>
        <dbReference type="Proteomes" id="UP000198855"/>
    </source>
</evidence>
<gene>
    <name evidence="10" type="ORF">SAMN05216378_1287</name>
</gene>
<organism evidence="10 11">
    <name type="scientific">Paenibacillus catalpae</name>
    <dbReference type="NCBI Taxonomy" id="1045775"/>
    <lineage>
        <taxon>Bacteria</taxon>
        <taxon>Bacillati</taxon>
        <taxon>Bacillota</taxon>
        <taxon>Bacilli</taxon>
        <taxon>Bacillales</taxon>
        <taxon>Paenibacillaceae</taxon>
        <taxon>Paenibacillus</taxon>
    </lineage>
</organism>
<dbReference type="EMBL" id="FOMT01000001">
    <property type="protein sequence ID" value="SFD75626.1"/>
    <property type="molecule type" value="Genomic_DNA"/>
</dbReference>
<proteinExistence type="inferred from homology"/>
<feature type="domain" description="Spore germination GerAC-like C-terminal" evidence="8">
    <location>
        <begin position="220"/>
        <end position="363"/>
    </location>
</feature>
<dbReference type="PANTHER" id="PTHR35789">
    <property type="entry name" value="SPORE GERMINATION PROTEIN B3"/>
    <property type="match status" value="1"/>
</dbReference>
<dbReference type="InterPro" id="IPR008844">
    <property type="entry name" value="Spore_GerAC-like"/>
</dbReference>
<evidence type="ECO:0000259" key="9">
    <source>
        <dbReference type="Pfam" id="PF25198"/>
    </source>
</evidence>
<comment type="similarity">
    <text evidence="2">Belongs to the GerABKC lipoprotein family.</text>
</comment>
<evidence type="ECO:0000256" key="6">
    <source>
        <dbReference type="ARBA" id="ARBA00023139"/>
    </source>
</evidence>
<dbReference type="STRING" id="1045775.SAMN05216378_1287"/>
<evidence type="ECO:0000256" key="5">
    <source>
        <dbReference type="ARBA" id="ARBA00023136"/>
    </source>
</evidence>
<dbReference type="OrthoDB" id="9816067at2"/>
<dbReference type="Pfam" id="PF25198">
    <property type="entry name" value="Spore_GerAC_N"/>
    <property type="match status" value="1"/>
</dbReference>
<feature type="domain" description="Spore germination protein N-terminal" evidence="9">
    <location>
        <begin position="20"/>
        <end position="192"/>
    </location>
</feature>
<dbReference type="InterPro" id="IPR038501">
    <property type="entry name" value="Spore_GerAC_C_sf"/>
</dbReference>
<keyword evidence="6" id="KW-0564">Palmitate</keyword>
<evidence type="ECO:0000256" key="7">
    <source>
        <dbReference type="ARBA" id="ARBA00023288"/>
    </source>
</evidence>
<evidence type="ECO:0000256" key="2">
    <source>
        <dbReference type="ARBA" id="ARBA00007886"/>
    </source>
</evidence>
<dbReference type="Proteomes" id="UP000198855">
    <property type="component" value="Unassembled WGS sequence"/>
</dbReference>
<reference evidence="11" key="1">
    <citation type="submission" date="2016-10" db="EMBL/GenBank/DDBJ databases">
        <authorList>
            <person name="Varghese N."/>
            <person name="Submissions S."/>
        </authorList>
    </citation>
    <scope>NUCLEOTIDE SEQUENCE [LARGE SCALE GENOMIC DNA]</scope>
    <source>
        <strain evidence="11">CGMCC 1.10784</strain>
    </source>
</reference>
<keyword evidence="4" id="KW-0732">Signal</keyword>
<evidence type="ECO:0000259" key="8">
    <source>
        <dbReference type="Pfam" id="PF05504"/>
    </source>
</evidence>
<protein>
    <submittedName>
        <fullName evidence="10">Germination protein, Ger(X)C family</fullName>
    </submittedName>
</protein>
<accession>A0A1I1UXW5</accession>
<comment type="subcellular location">
    <subcellularLocation>
        <location evidence="1">Membrane</location>
        <topology evidence="1">Lipid-anchor</topology>
    </subcellularLocation>
</comment>
<dbReference type="GO" id="GO:0009847">
    <property type="term" value="P:spore germination"/>
    <property type="evidence" value="ECO:0007669"/>
    <property type="project" value="InterPro"/>
</dbReference>
<dbReference type="Gene3D" id="3.30.300.210">
    <property type="entry name" value="Nutrient germinant receptor protein C, domain 3"/>
    <property type="match status" value="1"/>
</dbReference>
<sequence length="372" mass="42736">MIKKITIILLLLVLCSGCWDMKEINQLAIVDMIAVDRDDDGMFHAYYQILNPPSIEARRSGPSKAAVYTFDVKSTTMGRLMEQTGTVMSRNLYTSHLQCYVISERTARAGLLRMINYLENYKERRTNVYTIVSEDPVSEVISTFTLLDRVPGRNIRLLMDWHARKFGINKLPTRMKDIVEGVPFSRPTILPIVQYSGGGSASVSDRLEDINATKQSLKINGGAVFIKAKMVGKVNDEIKNTYYVLNGYASRKPETFKVKGETVDIEITGIRIKRTWESKDVLRIRMDAHMGIINNEQRQKLTVQNIGEMEQAFNRTYKEKCEEFLSFSVQKNWDMLGIGDMKQGRNRWRDIRVKFEIHSKLNHIGNTITPYE</sequence>
<dbReference type="Pfam" id="PF05504">
    <property type="entry name" value="Spore_GerAC"/>
    <property type="match status" value="1"/>
</dbReference>
<dbReference type="GO" id="GO:0016020">
    <property type="term" value="C:membrane"/>
    <property type="evidence" value="ECO:0007669"/>
    <property type="project" value="UniProtKB-SubCell"/>
</dbReference>
<keyword evidence="3" id="KW-0309">Germination</keyword>
<dbReference type="PANTHER" id="PTHR35789:SF1">
    <property type="entry name" value="SPORE GERMINATION PROTEIN B3"/>
    <property type="match status" value="1"/>
</dbReference>